<dbReference type="PANTHER" id="PTHR32063">
    <property type="match status" value="1"/>
</dbReference>
<evidence type="ECO:0000256" key="6">
    <source>
        <dbReference type="ARBA" id="ARBA00022989"/>
    </source>
</evidence>
<dbReference type="Pfam" id="PF00873">
    <property type="entry name" value="ACR_tran"/>
    <property type="match status" value="1"/>
</dbReference>
<dbReference type="Gene3D" id="1.20.1640.10">
    <property type="entry name" value="Multidrug efflux transporter AcrB transmembrane domain"/>
    <property type="match status" value="2"/>
</dbReference>
<dbReference type="Proteomes" id="UP000664417">
    <property type="component" value="Unassembled WGS sequence"/>
</dbReference>
<dbReference type="GO" id="GO:0008324">
    <property type="term" value="F:monoatomic cation transmembrane transporter activity"/>
    <property type="evidence" value="ECO:0007669"/>
    <property type="project" value="InterPro"/>
</dbReference>
<evidence type="ECO:0000256" key="8">
    <source>
        <dbReference type="SAM" id="Phobius"/>
    </source>
</evidence>
<dbReference type="Gene3D" id="3.30.70.1320">
    <property type="entry name" value="Multidrug efflux transporter AcrB pore domain like"/>
    <property type="match status" value="1"/>
</dbReference>
<dbReference type="RefSeq" id="WP_207857466.1">
    <property type="nucleotide sequence ID" value="NZ_JAFREP010000004.1"/>
</dbReference>
<keyword evidence="10" id="KW-1185">Reference proteome</keyword>
<evidence type="ECO:0000256" key="4">
    <source>
        <dbReference type="ARBA" id="ARBA00022475"/>
    </source>
</evidence>
<proteinExistence type="inferred from homology"/>
<keyword evidence="4" id="KW-1003">Cell membrane</keyword>
<dbReference type="GO" id="GO:0042910">
    <property type="term" value="F:xenobiotic transmembrane transporter activity"/>
    <property type="evidence" value="ECO:0007669"/>
    <property type="project" value="TreeGrafter"/>
</dbReference>
<gene>
    <name evidence="9" type="ORF">J3U88_05700</name>
</gene>
<dbReference type="SUPFAM" id="SSF82866">
    <property type="entry name" value="Multidrug efflux transporter AcrB transmembrane domain"/>
    <property type="match status" value="2"/>
</dbReference>
<dbReference type="Gene3D" id="3.30.2090.10">
    <property type="entry name" value="Multidrug efflux transporter AcrB TolC docking domain, DN and DC subdomains"/>
    <property type="match status" value="2"/>
</dbReference>
<keyword evidence="7 8" id="KW-0472">Membrane</keyword>
<evidence type="ECO:0000256" key="1">
    <source>
        <dbReference type="ARBA" id="ARBA00004651"/>
    </source>
</evidence>
<dbReference type="AlphaFoldDB" id="A0A8J7QG33"/>
<protein>
    <submittedName>
        <fullName evidence="9">Efflux RND transporter permease subunit</fullName>
    </submittedName>
</protein>
<reference evidence="9" key="1">
    <citation type="submission" date="2021-03" db="EMBL/GenBank/DDBJ databases">
        <authorList>
            <person name="Wang G."/>
        </authorList>
    </citation>
    <scope>NUCLEOTIDE SEQUENCE</scope>
    <source>
        <strain evidence="9">KCTC 12899</strain>
    </source>
</reference>
<name>A0A8J7QG33_9BACT</name>
<keyword evidence="6 8" id="KW-1133">Transmembrane helix</keyword>
<keyword evidence="3" id="KW-0813">Transport</keyword>
<feature type="transmembrane region" description="Helical" evidence="8">
    <location>
        <begin position="988"/>
        <end position="1011"/>
    </location>
</feature>
<dbReference type="Gene3D" id="3.30.70.1430">
    <property type="entry name" value="Multidrug efflux transporter AcrB pore domain"/>
    <property type="match status" value="2"/>
</dbReference>
<feature type="transmembrane region" description="Helical" evidence="8">
    <location>
        <begin position="957"/>
        <end position="976"/>
    </location>
</feature>
<feature type="transmembrane region" description="Helical" evidence="8">
    <location>
        <begin position="911"/>
        <end position="936"/>
    </location>
</feature>
<dbReference type="Gene3D" id="3.30.70.1440">
    <property type="entry name" value="Multidrug efflux transporter AcrB pore domain"/>
    <property type="match status" value="1"/>
</dbReference>
<dbReference type="GO" id="GO:0005886">
    <property type="term" value="C:plasma membrane"/>
    <property type="evidence" value="ECO:0007669"/>
    <property type="project" value="UniProtKB-SubCell"/>
</dbReference>
<dbReference type="PRINTS" id="PR00702">
    <property type="entry name" value="ACRIFLAVINRP"/>
</dbReference>
<comment type="caution">
    <text evidence="9">The sequence shown here is derived from an EMBL/GenBank/DDBJ whole genome shotgun (WGS) entry which is preliminary data.</text>
</comment>
<comment type="subcellular location">
    <subcellularLocation>
        <location evidence="1">Cell membrane</location>
        <topology evidence="1">Multi-pass membrane protein</topology>
    </subcellularLocation>
</comment>
<organism evidence="9 10">
    <name type="scientific">Acanthopleuribacter pedis</name>
    <dbReference type="NCBI Taxonomy" id="442870"/>
    <lineage>
        <taxon>Bacteria</taxon>
        <taxon>Pseudomonadati</taxon>
        <taxon>Acidobacteriota</taxon>
        <taxon>Holophagae</taxon>
        <taxon>Acanthopleuribacterales</taxon>
        <taxon>Acanthopleuribacteraceae</taxon>
        <taxon>Acanthopleuribacter</taxon>
    </lineage>
</organism>
<feature type="transmembrane region" description="Helical" evidence="8">
    <location>
        <begin position="885"/>
        <end position="905"/>
    </location>
</feature>
<evidence type="ECO:0000256" key="3">
    <source>
        <dbReference type="ARBA" id="ARBA00022448"/>
    </source>
</evidence>
<sequence length="1024" mass="111358">MLTRLIEACLAHRPIVLLITFIVAAFGLVSLSRLPFDAFPDTTPIQVQVNTTAPALAPLEIERQITFPLEQAIAGLPGLQQVRSISKFGYSQITVIFEDGIDIYLARQVVGERIATAEIPPGIDRPTLGPVATGLGEVFQYLIRSETLSPQELRTLHHWVVRPQMVQVPGVAEINTWGGFEKQYHVLVDPLRLAKYRLTLDDLADLLQRANRNAGGGVLNVSGAAQLIQGRGLVSSVADLEGMVVAQVNGTPIYLRDVADIALGSEIRRGAVTADGEGEVVLGLGFMLMGENSREITLRLKERLAEVQKGLPDTVTLEPVYRRTDLVDQVLDTVAENLFEGALLVVAILFAMLGNLRAGLIVALAIPLSMLFAFNAMLQVGIAGSLMSLGAIDFGLVVDSSVIMIENAARRLEEDRGRRSVLEVVRDAAVEVRKPTLFGELIIAIVYLPVLTLEGVEGKLFRPMALTVIFALLGSMIVSVTLMPVLASYALQRGAGHTRPRFALWLERRYAALLGRFLKVRRVVLITTALIVVGAGFLATQLGTAFVPRLREQAIVINTVRMAGVSLEESVRYGTHIEKLLLAAFPDEIAHIWTRTGTGEITTDPMGLEVSDVFITLTPCDQWRKGETQDALMAAMEGALYGLPGMRSIFTQPIEMRVNEMVAGVRADIAVKLFGDDFEVLRREGDRIRERMEAIPGAADVTLEQLTGWTMLVLEVDRAAAGRHGVPVAEILAYIDSLGTRRVGRVVEGQRTFDLVLKWQDAARESVETVGRIPVLTASGKQIPLSNLVTIKTVEGPATVNREWAKRRIMVQANVRDRDIGSFVKELRAALDQDLQLPVGYTTQIGGQFENMERAMQRLSMVVPLSFLLVFSLLYLTYGRIGHVLRIFTGIPFGAVGGIAALWLTDTPFSVSAGIGFIALSGVSVLGDMVLVSRVTQLQKQGQPLLTAVREAARTRMAPVLMTGLVAALGFVPMAMNTGVGAEIQRPLALVVIGGMTTATVATLFVLPLLYAEFNRREETAAAT</sequence>
<evidence type="ECO:0000256" key="7">
    <source>
        <dbReference type="ARBA" id="ARBA00023136"/>
    </source>
</evidence>
<keyword evidence="5 8" id="KW-0812">Transmembrane</keyword>
<evidence type="ECO:0000256" key="2">
    <source>
        <dbReference type="ARBA" id="ARBA00010942"/>
    </source>
</evidence>
<feature type="transmembrane region" description="Helical" evidence="8">
    <location>
        <begin position="386"/>
        <end position="409"/>
    </location>
</feature>
<feature type="transmembrane region" description="Helical" evidence="8">
    <location>
        <begin position="523"/>
        <end position="547"/>
    </location>
</feature>
<feature type="transmembrane region" description="Helical" evidence="8">
    <location>
        <begin position="859"/>
        <end position="878"/>
    </location>
</feature>
<dbReference type="InterPro" id="IPR004763">
    <property type="entry name" value="CusA-like"/>
</dbReference>
<feature type="transmembrane region" description="Helical" evidence="8">
    <location>
        <begin position="465"/>
        <end position="491"/>
    </location>
</feature>
<accession>A0A8J7QG33</accession>
<dbReference type="InterPro" id="IPR001036">
    <property type="entry name" value="Acrflvin-R"/>
</dbReference>
<feature type="transmembrane region" description="Helical" evidence="8">
    <location>
        <begin position="436"/>
        <end position="453"/>
    </location>
</feature>
<dbReference type="InterPro" id="IPR027463">
    <property type="entry name" value="AcrB_DN_DC_subdom"/>
</dbReference>
<evidence type="ECO:0000313" key="9">
    <source>
        <dbReference type="EMBL" id="MBO1317948.1"/>
    </source>
</evidence>
<dbReference type="PANTHER" id="PTHR32063:SF24">
    <property type="entry name" value="CATION EFFLUX SYSTEM (ACRB_ACRD_ACRF FAMILY)"/>
    <property type="match status" value="1"/>
</dbReference>
<dbReference type="NCBIfam" id="TIGR00914">
    <property type="entry name" value="2A0601"/>
    <property type="match status" value="1"/>
</dbReference>
<dbReference type="SUPFAM" id="SSF82693">
    <property type="entry name" value="Multidrug efflux transporter AcrB pore domain, PN1, PN2, PC1 and PC2 subdomains"/>
    <property type="match status" value="3"/>
</dbReference>
<dbReference type="SUPFAM" id="SSF82714">
    <property type="entry name" value="Multidrug efflux transporter AcrB TolC docking domain, DN and DC subdomains"/>
    <property type="match status" value="2"/>
</dbReference>
<evidence type="ECO:0000256" key="5">
    <source>
        <dbReference type="ARBA" id="ARBA00022692"/>
    </source>
</evidence>
<comment type="similarity">
    <text evidence="2">Belongs to the resistance-nodulation-cell division (RND) (TC 2.A.6) family.</text>
</comment>
<evidence type="ECO:0000313" key="10">
    <source>
        <dbReference type="Proteomes" id="UP000664417"/>
    </source>
</evidence>
<dbReference type="EMBL" id="JAFREP010000004">
    <property type="protein sequence ID" value="MBO1317948.1"/>
    <property type="molecule type" value="Genomic_DNA"/>
</dbReference>